<keyword evidence="1" id="KW-0472">Membrane</keyword>
<name>A0AAW1MVJ8_SAPOF</name>
<accession>A0AAW1MVJ8</accession>
<organism evidence="2 3">
    <name type="scientific">Saponaria officinalis</name>
    <name type="common">Common soapwort</name>
    <name type="synonym">Lychnis saponaria</name>
    <dbReference type="NCBI Taxonomy" id="3572"/>
    <lineage>
        <taxon>Eukaryota</taxon>
        <taxon>Viridiplantae</taxon>
        <taxon>Streptophyta</taxon>
        <taxon>Embryophyta</taxon>
        <taxon>Tracheophyta</taxon>
        <taxon>Spermatophyta</taxon>
        <taxon>Magnoliopsida</taxon>
        <taxon>eudicotyledons</taxon>
        <taxon>Gunneridae</taxon>
        <taxon>Pentapetalae</taxon>
        <taxon>Caryophyllales</taxon>
        <taxon>Caryophyllaceae</taxon>
        <taxon>Caryophylleae</taxon>
        <taxon>Saponaria</taxon>
    </lineage>
</organism>
<dbReference type="Proteomes" id="UP001443914">
    <property type="component" value="Unassembled WGS sequence"/>
</dbReference>
<gene>
    <name evidence="2" type="ORF">RND81_02G188000</name>
</gene>
<sequence>MSKNPIFVSIILETPLNLWKFYHLNTILLFIVFHCANICCSLQQTKSLRFSPVSMCLRPKRTCSGVICFGCFHIKRFIALFLFFRETLT</sequence>
<protein>
    <submittedName>
        <fullName evidence="2">Uncharacterized protein</fullName>
    </submittedName>
</protein>
<keyword evidence="1" id="KW-1133">Transmembrane helix</keyword>
<evidence type="ECO:0000256" key="1">
    <source>
        <dbReference type="SAM" id="Phobius"/>
    </source>
</evidence>
<dbReference type="AlphaFoldDB" id="A0AAW1MVJ8"/>
<keyword evidence="3" id="KW-1185">Reference proteome</keyword>
<feature type="transmembrane region" description="Helical" evidence="1">
    <location>
        <begin position="22"/>
        <end position="42"/>
    </location>
</feature>
<evidence type="ECO:0000313" key="2">
    <source>
        <dbReference type="EMBL" id="KAK9750329.1"/>
    </source>
</evidence>
<reference evidence="2" key="1">
    <citation type="submission" date="2024-03" db="EMBL/GenBank/DDBJ databases">
        <title>WGS assembly of Saponaria officinalis var. Norfolk2.</title>
        <authorList>
            <person name="Jenkins J."/>
            <person name="Shu S."/>
            <person name="Grimwood J."/>
            <person name="Barry K."/>
            <person name="Goodstein D."/>
            <person name="Schmutz J."/>
            <person name="Leebens-Mack J."/>
            <person name="Osbourn A."/>
        </authorList>
    </citation>
    <scope>NUCLEOTIDE SEQUENCE [LARGE SCALE GENOMIC DNA]</scope>
    <source>
        <strain evidence="2">JIC</strain>
    </source>
</reference>
<keyword evidence="1" id="KW-0812">Transmembrane</keyword>
<dbReference type="EMBL" id="JBDFQZ010000002">
    <property type="protein sequence ID" value="KAK9750329.1"/>
    <property type="molecule type" value="Genomic_DNA"/>
</dbReference>
<proteinExistence type="predicted"/>
<comment type="caution">
    <text evidence="2">The sequence shown here is derived from an EMBL/GenBank/DDBJ whole genome shotgun (WGS) entry which is preliminary data.</text>
</comment>
<evidence type="ECO:0000313" key="3">
    <source>
        <dbReference type="Proteomes" id="UP001443914"/>
    </source>
</evidence>
<feature type="transmembrane region" description="Helical" evidence="1">
    <location>
        <begin position="63"/>
        <end position="84"/>
    </location>
</feature>